<comment type="subunit">
    <text evidence="3">Homodimer.</text>
</comment>
<evidence type="ECO:0000256" key="5">
    <source>
        <dbReference type="ARBA" id="ARBA00022563"/>
    </source>
</evidence>
<organism evidence="17 18">
    <name type="scientific">Phomopsis amygdali</name>
    <name type="common">Fusicoccum amygdali</name>
    <dbReference type="NCBI Taxonomy" id="1214568"/>
    <lineage>
        <taxon>Eukaryota</taxon>
        <taxon>Fungi</taxon>
        <taxon>Dikarya</taxon>
        <taxon>Ascomycota</taxon>
        <taxon>Pezizomycotina</taxon>
        <taxon>Sordariomycetes</taxon>
        <taxon>Sordariomycetidae</taxon>
        <taxon>Diaporthales</taxon>
        <taxon>Diaporthaceae</taxon>
        <taxon>Diaporthe</taxon>
    </lineage>
</organism>
<dbReference type="InterPro" id="IPR036291">
    <property type="entry name" value="NAD(P)-bd_dom_sf"/>
</dbReference>
<comment type="caution">
    <text evidence="17">The sequence shown here is derived from an EMBL/GenBank/DDBJ whole genome shotgun (WGS) entry which is preliminary data.</text>
</comment>
<evidence type="ECO:0000256" key="11">
    <source>
        <dbReference type="ARBA" id="ARBA00061364"/>
    </source>
</evidence>
<comment type="function">
    <text evidence="10">Catalyzes oxidation of cytoplasmic one-carbon units for purine biosynthesis.</text>
</comment>
<dbReference type="SUPFAM" id="SSF53223">
    <property type="entry name" value="Aminoacid dehydrogenase-like, N-terminal domain"/>
    <property type="match status" value="1"/>
</dbReference>
<dbReference type="FunFam" id="3.40.50.720:FF:000255">
    <property type="entry name" value="Methylenetetrahydrofolate dehydrogenase"/>
    <property type="match status" value="1"/>
</dbReference>
<keyword evidence="4" id="KW-0963">Cytoplasm</keyword>
<keyword evidence="15" id="KW-1133">Transmembrane helix</keyword>
<dbReference type="Pfam" id="PF00763">
    <property type="entry name" value="THF_DHG_CYH"/>
    <property type="match status" value="1"/>
</dbReference>
<evidence type="ECO:0000256" key="1">
    <source>
        <dbReference type="ARBA" id="ARBA00004123"/>
    </source>
</evidence>
<feature type="region of interest" description="Disordered" evidence="14">
    <location>
        <begin position="829"/>
        <end position="874"/>
    </location>
</feature>
<dbReference type="PANTHER" id="PTHR48099:SF3">
    <property type="entry name" value="METHYLENETETRAHYDROFOLATE DEHYDROGENASE [NAD(+)]"/>
    <property type="match status" value="1"/>
</dbReference>
<evidence type="ECO:0000256" key="10">
    <source>
        <dbReference type="ARBA" id="ARBA00053076"/>
    </source>
</evidence>
<evidence type="ECO:0000256" key="7">
    <source>
        <dbReference type="ARBA" id="ARBA00023002"/>
    </source>
</evidence>
<feature type="compositionally biased region" description="Basic and acidic residues" evidence="14">
    <location>
        <begin position="738"/>
        <end position="749"/>
    </location>
</feature>
<dbReference type="GO" id="GO:0005829">
    <property type="term" value="C:cytosol"/>
    <property type="evidence" value="ECO:0007669"/>
    <property type="project" value="TreeGrafter"/>
</dbReference>
<dbReference type="SUPFAM" id="SSF51735">
    <property type="entry name" value="NAD(P)-binding Rossmann-fold domains"/>
    <property type="match status" value="1"/>
</dbReference>
<dbReference type="PRINTS" id="PR00085">
    <property type="entry name" value="THFDHDRGNASE"/>
</dbReference>
<sequence>MASMAAPPKTCKVILADTIAKRLLQEVQETLASIGNGKPRLVAFLANDDDAAVKYAEYSQKTCEENGFTFDLRRIDKEALEQEVRAANEDDKVNGILVYYPIWPDNVAKDNYIKETVALEKDVEGLCFKHLSNMYHNVRYLDPPTNLKKSILPCTPLAVLKILEHLHIYNPILAEGNRLYGKTITVINRSEVNGRPLAALLANDGAQVYSVDITGVQLFTRGQGIKSHRHQVEDKQGWDLKNVLPISDVVIGGVPVESYKLPIDLIRDGTVCINFSSFRNFDGPAVKEKASIYVPSVGKVTIACLLRNLVRLIANHPDKNHQQARNEAFVDDTALLNFRPRDSGHGPRYHNMANGTFFVSWELWQQMTFVLAMGIVAVFFIGLAKLWWTNRQMKKIEELDAEKQVRMAQMRRSGLSANRRSRLGSEIPFGVKAIETGVEVEGVWIARMASMATRPPDRKWSSKRKVKTPMPDLDDANPGRWSGRGSIRAGRISRREIIKPSAQTGKKLENLQVREGEIRLSGSAGNNRLPVNLVDDEQARSLTPEDKTGVSTQRGPLGRIQRSLKKMTSMEARNEQQRRHQLGGQEVREFRINSQARKPQRFYPEDATPIAPVAPLPSHRSIPQRRSSLVSETGRSLADAEKTKPRDVVVIQPTRQSSTVPRSHEPRRQTSHASSVSSVDSFVTSIEELKEFAPRSRPPPLEHHPVFSSADREAPEEDDTFGRRRSRRSPQNHVRQSSSEDRSTIHEQQDAAQSAPSTALRYPPNSSRSAAYIQPRPQSSSQDQQQQQQQNHGAPSTTQPSPTFGPSDSYINTSTRKVNSNFEVLPAGTFGLPEQQATEGPASAAASVRSSFESQRSRERRKLQKKRTSSHYSK</sequence>
<feature type="compositionally biased region" description="Basic and acidic residues" evidence="14">
    <location>
        <begin position="687"/>
        <end position="713"/>
    </location>
</feature>
<keyword evidence="9" id="KW-0539">Nucleus</keyword>
<dbReference type="GO" id="GO:0005634">
    <property type="term" value="C:nucleus"/>
    <property type="evidence" value="ECO:0007669"/>
    <property type="project" value="UniProtKB-SubCell"/>
</dbReference>
<feature type="compositionally biased region" description="Basic and acidic residues" evidence="14">
    <location>
        <begin position="638"/>
        <end position="647"/>
    </location>
</feature>
<evidence type="ECO:0000256" key="15">
    <source>
        <dbReference type="SAM" id="Phobius"/>
    </source>
</evidence>
<name>A0AAD9SIZ1_PHOAM</name>
<dbReference type="GO" id="GO:0006730">
    <property type="term" value="P:one-carbon metabolic process"/>
    <property type="evidence" value="ECO:0007669"/>
    <property type="project" value="UniProtKB-KW"/>
</dbReference>
<keyword evidence="5" id="KW-0554">One-carbon metabolism</keyword>
<feature type="region of interest" description="Disordered" evidence="14">
    <location>
        <begin position="522"/>
        <end position="815"/>
    </location>
</feature>
<dbReference type="GO" id="GO:0009113">
    <property type="term" value="P:purine nucleobase biosynthetic process"/>
    <property type="evidence" value="ECO:0007669"/>
    <property type="project" value="TreeGrafter"/>
</dbReference>
<dbReference type="InterPro" id="IPR046346">
    <property type="entry name" value="Aminoacid_DH-like_N_sf"/>
</dbReference>
<proteinExistence type="inferred from homology"/>
<keyword evidence="7" id="KW-0560">Oxidoreductase</keyword>
<feature type="compositionally biased region" description="Polar residues" evidence="14">
    <location>
        <begin position="624"/>
        <end position="634"/>
    </location>
</feature>
<dbReference type="InterPro" id="IPR020630">
    <property type="entry name" value="THF_DH/CycHdrlase_cat_dom"/>
</dbReference>
<feature type="compositionally biased region" description="Basic residues" evidence="14">
    <location>
        <begin position="858"/>
        <end position="874"/>
    </location>
</feature>
<gene>
    <name evidence="17" type="ORF">N8I77_003306</name>
</gene>
<dbReference type="PANTHER" id="PTHR48099">
    <property type="entry name" value="C-1-TETRAHYDROFOLATE SYNTHASE, CYTOPLASMIC-RELATED"/>
    <property type="match status" value="1"/>
</dbReference>
<keyword evidence="8" id="KW-0520">NAD</keyword>
<evidence type="ECO:0000256" key="14">
    <source>
        <dbReference type="SAM" id="MobiDB-lite"/>
    </source>
</evidence>
<evidence type="ECO:0000256" key="2">
    <source>
        <dbReference type="ARBA" id="ARBA00004496"/>
    </source>
</evidence>
<dbReference type="EMBL" id="JAUJFL010000002">
    <property type="protein sequence ID" value="KAK2609828.1"/>
    <property type="molecule type" value="Genomic_DNA"/>
</dbReference>
<feature type="compositionally biased region" description="Polar residues" evidence="14">
    <location>
        <begin position="791"/>
        <end position="815"/>
    </location>
</feature>
<dbReference type="InterPro" id="IPR000672">
    <property type="entry name" value="THF_DH/CycHdrlase"/>
</dbReference>
<keyword evidence="18" id="KW-1185">Reference proteome</keyword>
<dbReference type="EC" id="1.5.1.15" evidence="12"/>
<dbReference type="GO" id="GO:0004487">
    <property type="term" value="F:methylenetetrahydrofolate dehydrogenase (NAD+) activity"/>
    <property type="evidence" value="ECO:0007669"/>
    <property type="project" value="UniProtKB-EC"/>
</dbReference>
<feature type="domain" description="Tetrahydrofolate dehydrogenase/cyclohydrolase catalytic" evidence="16">
    <location>
        <begin position="16"/>
        <end position="124"/>
    </location>
</feature>
<evidence type="ECO:0000256" key="6">
    <source>
        <dbReference type="ARBA" id="ARBA00022755"/>
    </source>
</evidence>
<comment type="subcellular location">
    <subcellularLocation>
        <location evidence="2">Cytoplasm</location>
    </subcellularLocation>
    <subcellularLocation>
        <location evidence="1">Nucleus</location>
    </subcellularLocation>
</comment>
<comment type="similarity">
    <text evidence="11">Belongs to the tetrahydrofolate dehydrogenase/cyclohydrolase family.</text>
</comment>
<evidence type="ECO:0000256" key="4">
    <source>
        <dbReference type="ARBA" id="ARBA00022490"/>
    </source>
</evidence>
<feature type="transmembrane region" description="Helical" evidence="15">
    <location>
        <begin position="367"/>
        <end position="388"/>
    </location>
</feature>
<evidence type="ECO:0000256" key="9">
    <source>
        <dbReference type="ARBA" id="ARBA00023242"/>
    </source>
</evidence>
<dbReference type="InterPro" id="IPR035812">
    <property type="entry name" value="m-THF_DH_NAD-bd"/>
</dbReference>
<reference evidence="17" key="1">
    <citation type="submission" date="2023-06" db="EMBL/GenBank/DDBJ databases">
        <authorList>
            <person name="Noh H."/>
        </authorList>
    </citation>
    <scope>NUCLEOTIDE SEQUENCE</scope>
    <source>
        <strain evidence="17">DUCC20226</strain>
    </source>
</reference>
<evidence type="ECO:0000256" key="8">
    <source>
        <dbReference type="ARBA" id="ARBA00023027"/>
    </source>
</evidence>
<dbReference type="AlphaFoldDB" id="A0AAD9SIZ1"/>
<feature type="compositionally biased region" description="Low complexity" evidence="14">
    <location>
        <begin position="778"/>
        <end position="790"/>
    </location>
</feature>
<feature type="compositionally biased region" description="Basic and acidic residues" evidence="14">
    <location>
        <begin position="537"/>
        <end position="548"/>
    </location>
</feature>
<evidence type="ECO:0000313" key="18">
    <source>
        <dbReference type="Proteomes" id="UP001265746"/>
    </source>
</evidence>
<keyword evidence="15" id="KW-0472">Membrane</keyword>
<protein>
    <recommendedName>
        <fullName evidence="13">Methylenetetrahydrofolate dehydrogenase [NAD(+)]</fullName>
        <ecNumber evidence="12">1.5.1.15</ecNumber>
    </recommendedName>
</protein>
<evidence type="ECO:0000259" key="16">
    <source>
        <dbReference type="Pfam" id="PF00763"/>
    </source>
</evidence>
<dbReference type="FunFam" id="3.40.50.10860:FF:000012">
    <property type="entry name" value="Methylenetetrahydrofolate dehydrogenase [NAD(+)]"/>
    <property type="match status" value="1"/>
</dbReference>
<evidence type="ECO:0000256" key="3">
    <source>
        <dbReference type="ARBA" id="ARBA00011738"/>
    </source>
</evidence>
<dbReference type="Gene3D" id="3.40.50.720">
    <property type="entry name" value="NAD(P)-binding Rossmann-like Domain"/>
    <property type="match status" value="1"/>
</dbReference>
<evidence type="ECO:0000313" key="17">
    <source>
        <dbReference type="EMBL" id="KAK2609828.1"/>
    </source>
</evidence>
<keyword evidence="6" id="KW-0658">Purine biosynthesis</keyword>
<dbReference type="Proteomes" id="UP001265746">
    <property type="component" value="Unassembled WGS sequence"/>
</dbReference>
<accession>A0AAD9SIZ1</accession>
<dbReference type="Gene3D" id="3.40.50.10860">
    <property type="entry name" value="Leucine Dehydrogenase, chain A, domain 1"/>
    <property type="match status" value="1"/>
</dbReference>
<evidence type="ECO:0000256" key="13">
    <source>
        <dbReference type="ARBA" id="ARBA00074830"/>
    </source>
</evidence>
<dbReference type="CDD" id="cd01079">
    <property type="entry name" value="NAD_bind_m-THF_DH"/>
    <property type="match status" value="1"/>
</dbReference>
<dbReference type="GO" id="GO:0006164">
    <property type="term" value="P:purine nucleotide biosynthetic process"/>
    <property type="evidence" value="ECO:0007669"/>
    <property type="project" value="UniProtKB-KW"/>
</dbReference>
<feature type="compositionally biased region" description="Low complexity" evidence="14">
    <location>
        <begin position="671"/>
        <end position="685"/>
    </location>
</feature>
<dbReference type="GO" id="GO:0004488">
    <property type="term" value="F:methylenetetrahydrofolate dehydrogenase (NADP+) activity"/>
    <property type="evidence" value="ECO:0007669"/>
    <property type="project" value="InterPro"/>
</dbReference>
<evidence type="ECO:0000256" key="12">
    <source>
        <dbReference type="ARBA" id="ARBA00066980"/>
    </source>
</evidence>
<keyword evidence="15" id="KW-0812">Transmembrane</keyword>
<feature type="region of interest" description="Disordered" evidence="14">
    <location>
        <begin position="455"/>
        <end position="486"/>
    </location>
</feature>